<dbReference type="AlphaFoldDB" id="A0AAV8YDD0"/>
<feature type="non-terminal residue" evidence="1">
    <location>
        <position position="1"/>
    </location>
</feature>
<dbReference type="Pfam" id="PF15882">
    <property type="entry name" value="DUF4735"/>
    <property type="match status" value="1"/>
</dbReference>
<dbReference type="EMBL" id="JAPWTK010000136">
    <property type="protein sequence ID" value="KAJ8948441.1"/>
    <property type="molecule type" value="Genomic_DNA"/>
</dbReference>
<accession>A0AAV8YDD0</accession>
<evidence type="ECO:0000313" key="1">
    <source>
        <dbReference type="EMBL" id="KAJ8948441.1"/>
    </source>
</evidence>
<dbReference type="InterPro" id="IPR031751">
    <property type="entry name" value="DUF4735"/>
</dbReference>
<evidence type="ECO:0000313" key="2">
    <source>
        <dbReference type="Proteomes" id="UP001162162"/>
    </source>
</evidence>
<reference evidence="1" key="1">
    <citation type="journal article" date="2023" name="Insect Mol. Biol.">
        <title>Genome sequencing provides insights into the evolution of gene families encoding plant cell wall-degrading enzymes in longhorned beetles.</title>
        <authorList>
            <person name="Shin N.R."/>
            <person name="Okamura Y."/>
            <person name="Kirsch R."/>
            <person name="Pauchet Y."/>
        </authorList>
    </citation>
    <scope>NUCLEOTIDE SEQUENCE</scope>
    <source>
        <strain evidence="1">AMC_N1</strain>
    </source>
</reference>
<name>A0AAV8YDD0_9CUCU</name>
<dbReference type="Proteomes" id="UP001162162">
    <property type="component" value="Unassembled WGS sequence"/>
</dbReference>
<gene>
    <name evidence="1" type="ORF">NQ318_007964</name>
</gene>
<dbReference type="PANTHER" id="PTHR33539">
    <property type="entry name" value="UPF0764 PROTEIN C16ORF89"/>
    <property type="match status" value="1"/>
</dbReference>
<sequence length="276" mass="32192">FVKDAYQNGTHIMDSSSLDIIDKSLLILEKGFSAIDSSKLWMVKYILDYNIWEKQIEYKDKQLGSFAGAPDFRILQNMMIGYKNSNNRQPSTDFCLQDIVNQTLELTPNLCYINLQCWKMYYVNNEPASGYTLTHELLLIQLAKARKCITNENEYVARTKHFCELIYAEVFNGDYFDILDEIFDLFLEESSILQLFFCGYEGYTDFFKHKWLFYILKSQKPNGCFSAILEDNLKTRIKRDTNIFEDGCADHTTGLGAAVLSLYYNYIIKNDIENLM</sequence>
<dbReference type="GO" id="GO:0005829">
    <property type="term" value="C:cytosol"/>
    <property type="evidence" value="ECO:0007669"/>
    <property type="project" value="TreeGrafter"/>
</dbReference>
<organism evidence="1 2">
    <name type="scientific">Aromia moschata</name>
    <dbReference type="NCBI Taxonomy" id="1265417"/>
    <lineage>
        <taxon>Eukaryota</taxon>
        <taxon>Metazoa</taxon>
        <taxon>Ecdysozoa</taxon>
        <taxon>Arthropoda</taxon>
        <taxon>Hexapoda</taxon>
        <taxon>Insecta</taxon>
        <taxon>Pterygota</taxon>
        <taxon>Neoptera</taxon>
        <taxon>Endopterygota</taxon>
        <taxon>Coleoptera</taxon>
        <taxon>Polyphaga</taxon>
        <taxon>Cucujiformia</taxon>
        <taxon>Chrysomeloidea</taxon>
        <taxon>Cerambycidae</taxon>
        <taxon>Cerambycinae</taxon>
        <taxon>Callichromatini</taxon>
        <taxon>Aromia</taxon>
    </lineage>
</organism>
<proteinExistence type="predicted"/>
<protein>
    <submittedName>
        <fullName evidence="1">Uncharacterized protein</fullName>
    </submittedName>
</protein>
<dbReference type="GO" id="GO:0016020">
    <property type="term" value="C:membrane"/>
    <property type="evidence" value="ECO:0007669"/>
    <property type="project" value="TreeGrafter"/>
</dbReference>
<keyword evidence="2" id="KW-1185">Reference proteome</keyword>
<comment type="caution">
    <text evidence="1">The sequence shown here is derived from an EMBL/GenBank/DDBJ whole genome shotgun (WGS) entry which is preliminary data.</text>
</comment>
<dbReference type="PANTHER" id="PTHR33539:SF1">
    <property type="entry name" value="UPF0764 PROTEIN C16ORF89"/>
    <property type="match status" value="1"/>
</dbReference>